<evidence type="ECO:0000313" key="13">
    <source>
        <dbReference type="EMBL" id="HFC98416.1"/>
    </source>
</evidence>
<sequence length="211" mass="23229">MFTGLVEGLGTVRMSRGRGGGVRLGIEPPFPAEELRLGESVAVNGACLTVVEVRPPIFEADVSPETLKRTTLGRLRPGDRVNIERALRWGDRLGGHLVSGHVDGVGEVLSRTERTDFFFFRIRAPENVATYLVEKGSVAVDGVSLTVNRVEGLNFEIAVIPHTAEITTLGFRKPGDPVNLEVDLLAKYVEKLLKPYQRGLSEEFLRQKGFF</sequence>
<dbReference type="EMBL" id="DRMH01000110">
    <property type="protein sequence ID" value="HFC98416.1"/>
    <property type="molecule type" value="Genomic_DNA"/>
</dbReference>
<dbReference type="Proteomes" id="UP000886043">
    <property type="component" value="Unassembled WGS sequence"/>
</dbReference>
<keyword evidence="8 13" id="KW-0808">Transferase</keyword>
<reference evidence="13" key="1">
    <citation type="journal article" date="2020" name="mSystems">
        <title>Genome- and Community-Level Interaction Insights into Carbon Utilization and Element Cycling Functions of Hydrothermarchaeota in Hydrothermal Sediment.</title>
        <authorList>
            <person name="Zhou Z."/>
            <person name="Liu Y."/>
            <person name="Xu W."/>
            <person name="Pan J."/>
            <person name="Luo Z.H."/>
            <person name="Li M."/>
        </authorList>
    </citation>
    <scope>NUCLEOTIDE SEQUENCE [LARGE SCALE GENOMIC DNA]</scope>
    <source>
        <strain evidence="13">HyVt-483</strain>
    </source>
</reference>
<dbReference type="PIRSF" id="PIRSF000498">
    <property type="entry name" value="Riboflavin_syn_A"/>
    <property type="match status" value="1"/>
</dbReference>
<comment type="catalytic activity">
    <reaction evidence="1">
        <text>2 6,7-dimethyl-8-(1-D-ribityl)lumazine + H(+) = 5-amino-6-(D-ribitylamino)uracil + riboflavin</text>
        <dbReference type="Rhea" id="RHEA:20772"/>
        <dbReference type="ChEBI" id="CHEBI:15378"/>
        <dbReference type="ChEBI" id="CHEBI:15934"/>
        <dbReference type="ChEBI" id="CHEBI:57986"/>
        <dbReference type="ChEBI" id="CHEBI:58201"/>
        <dbReference type="EC" id="2.5.1.9"/>
    </reaction>
</comment>
<evidence type="ECO:0000256" key="6">
    <source>
        <dbReference type="ARBA" id="ARBA00013950"/>
    </source>
</evidence>
<dbReference type="PROSITE" id="PS51177">
    <property type="entry name" value="LUMAZINE_BIND"/>
    <property type="match status" value="2"/>
</dbReference>
<dbReference type="InterPro" id="IPR001783">
    <property type="entry name" value="Lumazine-bd"/>
</dbReference>
<accession>A0A7C3CL67</accession>
<dbReference type="PANTHER" id="PTHR21098">
    <property type="entry name" value="RIBOFLAVIN SYNTHASE ALPHA CHAIN"/>
    <property type="match status" value="1"/>
</dbReference>
<evidence type="ECO:0000256" key="9">
    <source>
        <dbReference type="ARBA" id="ARBA00022737"/>
    </source>
</evidence>
<evidence type="ECO:0000256" key="4">
    <source>
        <dbReference type="ARBA" id="ARBA00011233"/>
    </source>
</evidence>
<evidence type="ECO:0000256" key="1">
    <source>
        <dbReference type="ARBA" id="ARBA00000968"/>
    </source>
</evidence>
<dbReference type="Pfam" id="PF00677">
    <property type="entry name" value="Lum_binding"/>
    <property type="match status" value="2"/>
</dbReference>
<dbReference type="FunFam" id="2.40.30.20:FF:000003">
    <property type="entry name" value="Riboflavin synthase, alpha subunit"/>
    <property type="match status" value="1"/>
</dbReference>
<dbReference type="CDD" id="cd00402">
    <property type="entry name" value="Riboflavin_synthase_like"/>
    <property type="match status" value="1"/>
</dbReference>
<evidence type="ECO:0000256" key="7">
    <source>
        <dbReference type="ARBA" id="ARBA00022619"/>
    </source>
</evidence>
<evidence type="ECO:0000256" key="8">
    <source>
        <dbReference type="ARBA" id="ARBA00022679"/>
    </source>
</evidence>
<dbReference type="GO" id="GO:0009231">
    <property type="term" value="P:riboflavin biosynthetic process"/>
    <property type="evidence" value="ECO:0007669"/>
    <property type="project" value="UniProtKB-KW"/>
</dbReference>
<feature type="domain" description="Lumazine-binding" evidence="12">
    <location>
        <begin position="97"/>
        <end position="193"/>
    </location>
</feature>
<dbReference type="GO" id="GO:0004746">
    <property type="term" value="F:riboflavin synthase activity"/>
    <property type="evidence" value="ECO:0007669"/>
    <property type="project" value="UniProtKB-UniRule"/>
</dbReference>
<evidence type="ECO:0000256" key="11">
    <source>
        <dbReference type="PROSITE-ProRule" id="PRU00524"/>
    </source>
</evidence>
<dbReference type="SUPFAM" id="SSF63380">
    <property type="entry name" value="Riboflavin synthase domain-like"/>
    <property type="match status" value="2"/>
</dbReference>
<dbReference type="InterPro" id="IPR017938">
    <property type="entry name" value="Riboflavin_synthase-like_b-brl"/>
</dbReference>
<dbReference type="InterPro" id="IPR026017">
    <property type="entry name" value="Lumazine-bd_dom"/>
</dbReference>
<protein>
    <recommendedName>
        <fullName evidence="6 10">Riboflavin synthase</fullName>
        <ecNumber evidence="5 10">2.5.1.9</ecNumber>
    </recommendedName>
</protein>
<keyword evidence="9" id="KW-0677">Repeat</keyword>
<keyword evidence="7" id="KW-0686">Riboflavin biosynthesis</keyword>
<evidence type="ECO:0000256" key="3">
    <source>
        <dbReference type="ARBA" id="ARBA00004887"/>
    </source>
</evidence>
<name>A0A7C3CL67_9BACT</name>
<feature type="repeat" description="Lumazine-binding" evidence="11">
    <location>
        <begin position="1"/>
        <end position="96"/>
    </location>
</feature>
<comment type="function">
    <text evidence="2">Catalyzes the dismutation of two molecules of 6,7-dimethyl-8-ribityllumazine, resulting in the formation of riboflavin and 5-amino-6-(D-ribitylamino)uracil.</text>
</comment>
<evidence type="ECO:0000256" key="10">
    <source>
        <dbReference type="NCBIfam" id="TIGR00187"/>
    </source>
</evidence>
<dbReference type="EC" id="2.5.1.9" evidence="5 10"/>
<comment type="pathway">
    <text evidence="3">Cofactor biosynthesis; riboflavin biosynthesis; riboflavin from 2-hydroxy-3-oxobutyl phosphate and 5-amino-6-(D-ribitylamino)uracil: step 2/2.</text>
</comment>
<feature type="repeat" description="Lumazine-binding" evidence="11">
    <location>
        <begin position="97"/>
        <end position="193"/>
    </location>
</feature>
<dbReference type="FunFam" id="2.40.30.20:FF:000004">
    <property type="entry name" value="Riboflavin synthase, alpha subunit"/>
    <property type="match status" value="1"/>
</dbReference>
<evidence type="ECO:0000256" key="2">
    <source>
        <dbReference type="ARBA" id="ARBA00002803"/>
    </source>
</evidence>
<gene>
    <name evidence="13" type="ORF">ENJ40_08185</name>
</gene>
<evidence type="ECO:0000256" key="5">
    <source>
        <dbReference type="ARBA" id="ARBA00012827"/>
    </source>
</evidence>
<dbReference type="PANTHER" id="PTHR21098:SF12">
    <property type="entry name" value="RIBOFLAVIN SYNTHASE"/>
    <property type="match status" value="1"/>
</dbReference>
<dbReference type="NCBIfam" id="NF009566">
    <property type="entry name" value="PRK13020.1"/>
    <property type="match status" value="1"/>
</dbReference>
<dbReference type="Gene3D" id="2.40.30.20">
    <property type="match status" value="2"/>
</dbReference>
<organism evidence="13">
    <name type="scientific">Thermosulfurimonas dismutans</name>
    <dbReference type="NCBI Taxonomy" id="999894"/>
    <lineage>
        <taxon>Bacteria</taxon>
        <taxon>Pseudomonadati</taxon>
        <taxon>Thermodesulfobacteriota</taxon>
        <taxon>Thermodesulfobacteria</taxon>
        <taxon>Thermodesulfobacteriales</taxon>
        <taxon>Thermodesulfobacteriaceae</taxon>
        <taxon>Thermosulfurimonas</taxon>
    </lineage>
</organism>
<proteinExistence type="predicted"/>
<comment type="subunit">
    <text evidence="4">Homotrimer.</text>
</comment>
<comment type="caution">
    <text evidence="13">The sequence shown here is derived from an EMBL/GenBank/DDBJ whole genome shotgun (WGS) entry which is preliminary data.</text>
</comment>
<evidence type="ECO:0000259" key="12">
    <source>
        <dbReference type="PROSITE" id="PS51177"/>
    </source>
</evidence>
<dbReference type="NCBIfam" id="NF006767">
    <property type="entry name" value="PRK09289.1"/>
    <property type="match status" value="1"/>
</dbReference>
<dbReference type="InterPro" id="IPR023366">
    <property type="entry name" value="ATP_synth_asu-like_sf"/>
</dbReference>
<dbReference type="AlphaFoldDB" id="A0A7C3CL67"/>
<dbReference type="NCBIfam" id="TIGR00187">
    <property type="entry name" value="ribE"/>
    <property type="match status" value="1"/>
</dbReference>
<feature type="domain" description="Lumazine-binding" evidence="12">
    <location>
        <begin position="1"/>
        <end position="96"/>
    </location>
</feature>